<comment type="function">
    <text evidence="10">Sterol O-acyltransferase that catalyzes the formation of stery esters.</text>
</comment>
<evidence type="ECO:0000313" key="16">
    <source>
        <dbReference type="Proteomes" id="UP001150925"/>
    </source>
</evidence>
<name>A0A9W8AMB9_9FUNG</name>
<evidence type="ECO:0000256" key="5">
    <source>
        <dbReference type="ARBA" id="ARBA00022692"/>
    </source>
</evidence>
<reference evidence="15" key="1">
    <citation type="submission" date="2022-07" db="EMBL/GenBank/DDBJ databases">
        <title>Phylogenomic reconstructions and comparative analyses of Kickxellomycotina fungi.</title>
        <authorList>
            <person name="Reynolds N.K."/>
            <person name="Stajich J.E."/>
            <person name="Barry K."/>
            <person name="Grigoriev I.V."/>
            <person name="Crous P."/>
            <person name="Smith M.E."/>
        </authorList>
    </citation>
    <scope>NUCLEOTIDE SEQUENCE</scope>
    <source>
        <strain evidence="15">RSA 1196</strain>
    </source>
</reference>
<sequence>MGSRSASASPSRSVKSQTIPESHEFPVHTSSTVPVDNTHPRKRPSQPDNQSNNANKPLHSPPTEESRNEFHESDVSTRTMAIQTQQATEAAGHTLPVHIALQSSVLSYEHNRVSYKGFLNLALLLLFVTNIRLVVENYMKYGFLISIPGQYVPPQDWVFSALAVLLLPLNLLIIYLVERIILVGYVLPFSRNHLLSAAQNPDEPIQALDRQAEARYKRWTVISGLVHGVNLSVMLAVPCYVVYYHVYHPLLGFLVLFTVVVQNLKMISYVLTNRSLRYDLIHGLAQPKAYTTLYPHNVSVRDLLIYTLLPTLCYQPSYPRSARFRKRFFLKRCLEGTISVVMIYFLVEQYAIPTLKNSVQAWEQLNIPQILERVFKLSTTSVLIWLLGFYALFHALLNALAELLHFGDRSFYLPWWNSGTLARYWRLWNQPVHYFFKRHLYIPCLKAGMSSFIAVIFTFFLSALLHEILIGIPTHNIRGHAFWGIMLQVPLILFTERLAKYTSKDSSVGNIFFWISFCILGQPFLVVRYFYDWTKQNIAA</sequence>
<evidence type="ECO:0000256" key="14">
    <source>
        <dbReference type="SAM" id="Phobius"/>
    </source>
</evidence>
<feature type="transmembrane region" description="Helical" evidence="14">
    <location>
        <begin position="511"/>
        <end position="531"/>
    </location>
</feature>
<feature type="transmembrane region" description="Helical" evidence="14">
    <location>
        <begin position="481"/>
        <end position="499"/>
    </location>
</feature>
<dbReference type="GO" id="GO:0005789">
    <property type="term" value="C:endoplasmic reticulum membrane"/>
    <property type="evidence" value="ECO:0007669"/>
    <property type="project" value="UniProtKB-SubCell"/>
</dbReference>
<comment type="subcellular location">
    <subcellularLocation>
        <location evidence="1 11">Endoplasmic reticulum membrane</location>
        <topology evidence="1 11">Multi-pass membrane protein</topology>
    </subcellularLocation>
</comment>
<protein>
    <recommendedName>
        <fullName evidence="11">O-acyltransferase</fullName>
    </recommendedName>
</protein>
<comment type="pathway">
    <text evidence="2">Lipid metabolism.</text>
</comment>
<feature type="transmembrane region" description="Helical" evidence="14">
    <location>
        <begin position="117"/>
        <end position="135"/>
    </location>
</feature>
<accession>A0A9W8AMB9</accession>
<dbReference type="PANTHER" id="PTHR10408:SF7">
    <property type="entry name" value="DIACYLGLYCEROL O-ACYLTRANSFERASE 1"/>
    <property type="match status" value="1"/>
</dbReference>
<dbReference type="InterPro" id="IPR004299">
    <property type="entry name" value="MBOAT_fam"/>
</dbReference>
<feature type="transmembrane region" description="Helical" evidence="14">
    <location>
        <begin position="382"/>
        <end position="401"/>
    </location>
</feature>
<evidence type="ECO:0000256" key="10">
    <source>
        <dbReference type="ARBA" id="ARBA00023568"/>
    </source>
</evidence>
<dbReference type="PIRSF" id="PIRSF000439">
    <property type="entry name" value="Oat_ACAT_DAG_ARE"/>
    <property type="match status" value="1"/>
</dbReference>
<evidence type="ECO:0000256" key="3">
    <source>
        <dbReference type="ARBA" id="ARBA00009010"/>
    </source>
</evidence>
<feature type="transmembrane region" description="Helical" evidence="14">
    <location>
        <begin position="250"/>
        <end position="271"/>
    </location>
</feature>
<evidence type="ECO:0000256" key="12">
    <source>
        <dbReference type="PIRSR" id="PIRSR000439-1"/>
    </source>
</evidence>
<keyword evidence="4 11" id="KW-0808">Transferase</keyword>
<evidence type="ECO:0000256" key="9">
    <source>
        <dbReference type="ARBA" id="ARBA00023315"/>
    </source>
</evidence>
<dbReference type="AlphaFoldDB" id="A0A9W8AMB9"/>
<proteinExistence type="inferred from homology"/>
<evidence type="ECO:0000256" key="11">
    <source>
        <dbReference type="PIRNR" id="PIRNR000439"/>
    </source>
</evidence>
<dbReference type="GO" id="GO:0019432">
    <property type="term" value="P:triglyceride biosynthetic process"/>
    <property type="evidence" value="ECO:0007669"/>
    <property type="project" value="TreeGrafter"/>
</dbReference>
<keyword evidence="16" id="KW-1185">Reference proteome</keyword>
<feature type="transmembrane region" description="Helical" evidence="14">
    <location>
        <begin position="219"/>
        <end position="244"/>
    </location>
</feature>
<dbReference type="EMBL" id="JANBPY010001062">
    <property type="protein sequence ID" value="KAJ1961821.1"/>
    <property type="molecule type" value="Genomic_DNA"/>
</dbReference>
<feature type="compositionally biased region" description="Polar residues" evidence="13">
    <location>
        <begin position="46"/>
        <end position="55"/>
    </location>
</feature>
<keyword evidence="6 11" id="KW-0256">Endoplasmic reticulum</keyword>
<dbReference type="Pfam" id="PF03062">
    <property type="entry name" value="MBOAT"/>
    <property type="match status" value="1"/>
</dbReference>
<dbReference type="GO" id="GO:0004144">
    <property type="term" value="F:diacylglycerol O-acyltransferase activity"/>
    <property type="evidence" value="ECO:0007669"/>
    <property type="project" value="UniProtKB-ARBA"/>
</dbReference>
<evidence type="ECO:0000256" key="2">
    <source>
        <dbReference type="ARBA" id="ARBA00005189"/>
    </source>
</evidence>
<gene>
    <name evidence="15" type="ORF">IWQ62_003735</name>
</gene>
<dbReference type="Proteomes" id="UP001150925">
    <property type="component" value="Unassembled WGS sequence"/>
</dbReference>
<feature type="compositionally biased region" description="Low complexity" evidence="13">
    <location>
        <begin position="1"/>
        <end position="13"/>
    </location>
</feature>
<feature type="transmembrane region" description="Helical" evidence="14">
    <location>
        <begin position="157"/>
        <end position="177"/>
    </location>
</feature>
<feature type="transmembrane region" description="Helical" evidence="14">
    <location>
        <begin position="447"/>
        <end position="469"/>
    </location>
</feature>
<keyword evidence="8 11" id="KW-0472">Membrane</keyword>
<evidence type="ECO:0000313" key="15">
    <source>
        <dbReference type="EMBL" id="KAJ1961821.1"/>
    </source>
</evidence>
<evidence type="ECO:0000256" key="1">
    <source>
        <dbReference type="ARBA" id="ARBA00004477"/>
    </source>
</evidence>
<organism evidence="15 16">
    <name type="scientific">Dispira parvispora</name>
    <dbReference type="NCBI Taxonomy" id="1520584"/>
    <lineage>
        <taxon>Eukaryota</taxon>
        <taxon>Fungi</taxon>
        <taxon>Fungi incertae sedis</taxon>
        <taxon>Zoopagomycota</taxon>
        <taxon>Kickxellomycotina</taxon>
        <taxon>Dimargaritomycetes</taxon>
        <taxon>Dimargaritales</taxon>
        <taxon>Dimargaritaceae</taxon>
        <taxon>Dispira</taxon>
    </lineage>
</organism>
<feature type="region of interest" description="Disordered" evidence="13">
    <location>
        <begin position="1"/>
        <end position="77"/>
    </location>
</feature>
<evidence type="ECO:0000256" key="6">
    <source>
        <dbReference type="ARBA" id="ARBA00022824"/>
    </source>
</evidence>
<dbReference type="OrthoDB" id="10039049at2759"/>
<evidence type="ECO:0000256" key="13">
    <source>
        <dbReference type="SAM" id="MobiDB-lite"/>
    </source>
</evidence>
<keyword evidence="9 11" id="KW-0012">Acyltransferase</keyword>
<dbReference type="InterPro" id="IPR014371">
    <property type="entry name" value="Oat_ACAT_DAG_ARE"/>
</dbReference>
<dbReference type="PANTHER" id="PTHR10408">
    <property type="entry name" value="STEROL O-ACYLTRANSFERASE"/>
    <property type="match status" value="1"/>
</dbReference>
<evidence type="ECO:0000256" key="4">
    <source>
        <dbReference type="ARBA" id="ARBA00022679"/>
    </source>
</evidence>
<comment type="caution">
    <text evidence="15">The sequence shown here is derived from an EMBL/GenBank/DDBJ whole genome shotgun (WGS) entry which is preliminary data.</text>
</comment>
<comment type="similarity">
    <text evidence="3 11">Belongs to the membrane-bound acyltransferase family. Sterol o-acyltransferase subfamily.</text>
</comment>
<feature type="active site" evidence="12">
    <location>
        <position position="466"/>
    </location>
</feature>
<evidence type="ECO:0000256" key="7">
    <source>
        <dbReference type="ARBA" id="ARBA00022989"/>
    </source>
</evidence>
<evidence type="ECO:0000256" key="8">
    <source>
        <dbReference type="ARBA" id="ARBA00023136"/>
    </source>
</evidence>
<keyword evidence="7 14" id="KW-1133">Transmembrane helix</keyword>
<feature type="compositionally biased region" description="Basic and acidic residues" evidence="13">
    <location>
        <begin position="62"/>
        <end position="75"/>
    </location>
</feature>
<keyword evidence="5 14" id="KW-0812">Transmembrane</keyword>